<feature type="transmembrane region" description="Helical" evidence="7">
    <location>
        <begin position="78"/>
        <end position="101"/>
    </location>
</feature>
<reference evidence="8 9" key="2">
    <citation type="journal article" date="2019" name="Int. J. Syst. Evol. Microbiol.">
        <title>Anaerobacillus isosaccharinicus sp. nov., an alkaliphilic bacterium which degrades isosaccharinic acid.</title>
        <authorList>
            <person name="Bassil N.M."/>
            <person name="Lloyd J.R."/>
        </authorList>
    </citation>
    <scope>NUCLEOTIDE SEQUENCE [LARGE SCALE GENOMIC DNA]</scope>
    <source>
        <strain evidence="8 9">NB2006</strain>
    </source>
</reference>
<comment type="subcellular location">
    <subcellularLocation>
        <location evidence="1">Cell membrane</location>
        <topology evidence="1">Multi-pass membrane protein</topology>
    </subcellularLocation>
</comment>
<feature type="transmembrane region" description="Helical" evidence="7">
    <location>
        <begin position="173"/>
        <end position="200"/>
    </location>
</feature>
<accession>A0A7S7LBF4</accession>
<dbReference type="Proteomes" id="UP000180175">
    <property type="component" value="Chromosome"/>
</dbReference>
<keyword evidence="4 7" id="KW-0812">Transmembrane</keyword>
<dbReference type="Gene3D" id="1.10.1760.20">
    <property type="match status" value="1"/>
</dbReference>
<dbReference type="GO" id="GO:0000041">
    <property type="term" value="P:transition metal ion transport"/>
    <property type="evidence" value="ECO:0007669"/>
    <property type="project" value="InterPro"/>
</dbReference>
<evidence type="ECO:0000256" key="2">
    <source>
        <dbReference type="ARBA" id="ARBA00022448"/>
    </source>
</evidence>
<evidence type="ECO:0000313" key="9">
    <source>
        <dbReference type="Proteomes" id="UP000180175"/>
    </source>
</evidence>
<keyword evidence="6 7" id="KW-0472">Membrane</keyword>
<evidence type="ECO:0000313" key="8">
    <source>
        <dbReference type="EMBL" id="QOY37921.1"/>
    </source>
</evidence>
<name>A0A7S7LBF4_9BACI</name>
<keyword evidence="2" id="KW-0813">Transport</keyword>
<dbReference type="NCBIfam" id="NF004907">
    <property type="entry name" value="PRK06265.2-2"/>
    <property type="match status" value="1"/>
</dbReference>
<evidence type="ECO:0000256" key="1">
    <source>
        <dbReference type="ARBA" id="ARBA00004651"/>
    </source>
</evidence>
<dbReference type="OrthoDB" id="9809846at2"/>
<feature type="transmembrane region" description="Helical" evidence="7">
    <location>
        <begin position="140"/>
        <end position="161"/>
    </location>
</feature>
<evidence type="ECO:0000256" key="3">
    <source>
        <dbReference type="ARBA" id="ARBA00022475"/>
    </source>
</evidence>
<feature type="transmembrane region" description="Helical" evidence="7">
    <location>
        <begin position="49"/>
        <end position="66"/>
    </location>
</feature>
<reference evidence="8 9" key="1">
    <citation type="journal article" date="2017" name="Genome Announc.">
        <title>Draft Genome Sequences of Four Alkaliphilic Bacteria Belonging to the Anaerobacillus Genus.</title>
        <authorList>
            <person name="Bassil N.M."/>
            <person name="Lloyd J.R."/>
        </authorList>
    </citation>
    <scope>NUCLEOTIDE SEQUENCE [LARGE SCALE GENOMIC DNA]</scope>
    <source>
        <strain evidence="8 9">NB2006</strain>
    </source>
</reference>
<keyword evidence="9" id="KW-1185">Reference proteome</keyword>
<dbReference type="PANTHER" id="PTHR34229:SF1">
    <property type="entry name" value="METAL TRANSPORT PROTEIN HI_1621-RELATED"/>
    <property type="match status" value="1"/>
</dbReference>
<dbReference type="EMBL" id="CP063356">
    <property type="protein sequence ID" value="QOY37921.1"/>
    <property type="molecule type" value="Genomic_DNA"/>
</dbReference>
<keyword evidence="5 7" id="KW-1133">Transmembrane helix</keyword>
<feature type="transmembrane region" description="Helical" evidence="7">
    <location>
        <begin position="107"/>
        <end position="128"/>
    </location>
</feature>
<dbReference type="AlphaFoldDB" id="A0A7S7LBF4"/>
<keyword evidence="3" id="KW-1003">Cell membrane</keyword>
<dbReference type="KEGG" id="aia:AWH56_010320"/>
<dbReference type="Pfam" id="PF01891">
    <property type="entry name" value="CbiM"/>
    <property type="match status" value="1"/>
</dbReference>
<evidence type="ECO:0000256" key="6">
    <source>
        <dbReference type="ARBA" id="ARBA00023136"/>
    </source>
</evidence>
<evidence type="ECO:0000256" key="4">
    <source>
        <dbReference type="ARBA" id="ARBA00022692"/>
    </source>
</evidence>
<organism evidence="8 9">
    <name type="scientific">Anaerobacillus isosaccharinicus</name>
    <dbReference type="NCBI Taxonomy" id="1532552"/>
    <lineage>
        <taxon>Bacteria</taxon>
        <taxon>Bacillati</taxon>
        <taxon>Bacillota</taxon>
        <taxon>Bacilli</taxon>
        <taxon>Bacillales</taxon>
        <taxon>Bacillaceae</taxon>
        <taxon>Anaerobacillus</taxon>
    </lineage>
</organism>
<dbReference type="PANTHER" id="PTHR34229">
    <property type="entry name" value="METAL TRANSPORT PROTEIN HI_1621-RELATED"/>
    <property type="match status" value="1"/>
</dbReference>
<dbReference type="RefSeq" id="WP_083388683.1">
    <property type="nucleotide sequence ID" value="NZ_CP063356.2"/>
</dbReference>
<sequence>MIINRKGGDNMHVADGVLSVSVAIGTTVAAVGLIAYSLKGIKEDEVPKISLLTGAFFVSSLINIPIGPTSVHPLLGGFLGLVLGRRAPVGIFIGLILQATLFQHGGLSTLGANTLLMSLPALFIYWLSNIFHKKSPFVKGFFAGFLAICGGVALLIILLLFSDQRYGEGTFSVINILLIAYLPLALLEGVLTGFSVKYLYSVRPSLFIKKG</sequence>
<feature type="transmembrane region" description="Helical" evidence="7">
    <location>
        <begin position="12"/>
        <end position="37"/>
    </location>
</feature>
<evidence type="ECO:0000256" key="5">
    <source>
        <dbReference type="ARBA" id="ARBA00022989"/>
    </source>
</evidence>
<dbReference type="InterPro" id="IPR002751">
    <property type="entry name" value="CbiM/NikMN"/>
</dbReference>
<proteinExistence type="predicted"/>
<dbReference type="GO" id="GO:0005886">
    <property type="term" value="C:plasma membrane"/>
    <property type="evidence" value="ECO:0007669"/>
    <property type="project" value="UniProtKB-SubCell"/>
</dbReference>
<gene>
    <name evidence="8" type="ORF">AWH56_010320</name>
</gene>
<evidence type="ECO:0000256" key="7">
    <source>
        <dbReference type="SAM" id="Phobius"/>
    </source>
</evidence>
<protein>
    <submittedName>
        <fullName evidence="8">CbiM family transporter</fullName>
    </submittedName>
</protein>